<feature type="compositionally biased region" description="Acidic residues" evidence="1">
    <location>
        <begin position="42"/>
        <end position="61"/>
    </location>
</feature>
<evidence type="ECO:0000313" key="3">
    <source>
        <dbReference type="Proteomes" id="UP000324800"/>
    </source>
</evidence>
<sequence length="136" mass="15978">MIDKKINKLRNKNPRKRRRILNDIDISDGEEYNQSDCKLNIDDEGEEDETEDFTEIEDADPESLNNDEINAEDESSEEENLLNNDSKKRKRNSPIIIDDDDLSPKKSTINKKRTSKASKEAMQSIETESRWRQYKK</sequence>
<name>A0A5J4VUR2_9EUKA</name>
<dbReference type="AlphaFoldDB" id="A0A5J4VUR2"/>
<evidence type="ECO:0000313" key="2">
    <source>
        <dbReference type="EMBL" id="KAA6386103.1"/>
    </source>
</evidence>
<proteinExistence type="predicted"/>
<gene>
    <name evidence="2" type="ORF">EZS28_018368</name>
</gene>
<evidence type="ECO:0000256" key="1">
    <source>
        <dbReference type="SAM" id="MobiDB-lite"/>
    </source>
</evidence>
<dbReference type="EMBL" id="SNRW01004959">
    <property type="protein sequence ID" value="KAA6386103.1"/>
    <property type="molecule type" value="Genomic_DNA"/>
</dbReference>
<protein>
    <submittedName>
        <fullName evidence="2">Uncharacterized protein</fullName>
    </submittedName>
</protein>
<dbReference type="Proteomes" id="UP000324800">
    <property type="component" value="Unassembled WGS sequence"/>
</dbReference>
<comment type="caution">
    <text evidence="2">The sequence shown here is derived from an EMBL/GenBank/DDBJ whole genome shotgun (WGS) entry which is preliminary data.</text>
</comment>
<feature type="compositionally biased region" description="Basic residues" evidence="1">
    <location>
        <begin position="7"/>
        <end position="19"/>
    </location>
</feature>
<accession>A0A5J4VUR2</accession>
<feature type="compositionally biased region" description="Acidic residues" evidence="1">
    <location>
        <begin position="69"/>
        <end position="80"/>
    </location>
</feature>
<organism evidence="2 3">
    <name type="scientific">Streblomastix strix</name>
    <dbReference type="NCBI Taxonomy" id="222440"/>
    <lineage>
        <taxon>Eukaryota</taxon>
        <taxon>Metamonada</taxon>
        <taxon>Preaxostyla</taxon>
        <taxon>Oxymonadida</taxon>
        <taxon>Streblomastigidae</taxon>
        <taxon>Streblomastix</taxon>
    </lineage>
</organism>
<feature type="region of interest" description="Disordered" evidence="1">
    <location>
        <begin position="1"/>
        <end position="136"/>
    </location>
</feature>
<feature type="compositionally biased region" description="Basic and acidic residues" evidence="1">
    <location>
        <begin position="127"/>
        <end position="136"/>
    </location>
</feature>
<reference evidence="2 3" key="1">
    <citation type="submission" date="2019-03" db="EMBL/GenBank/DDBJ databases">
        <title>Single cell metagenomics reveals metabolic interactions within the superorganism composed of flagellate Streblomastix strix and complex community of Bacteroidetes bacteria on its surface.</title>
        <authorList>
            <person name="Treitli S.C."/>
            <person name="Kolisko M."/>
            <person name="Husnik F."/>
            <person name="Keeling P."/>
            <person name="Hampl V."/>
        </authorList>
    </citation>
    <scope>NUCLEOTIDE SEQUENCE [LARGE SCALE GENOMIC DNA]</scope>
    <source>
        <strain evidence="2">ST1C</strain>
    </source>
</reference>